<sequence length="164" mass="18348">MKKLFFLLLISFFFSGCEKDDICDETTPTTPKVVIEFYDAVATTTPKNITNLKITATGFTSELKYNAVSKIKVPLKTFADVAALNFTLNGSVDPTTDDNQDEVIFNYTRKTAYISRACGFKTIYTLDATNPVSVTADGNNWIQNITVSQPNIENENETHVKIYF</sequence>
<protein>
    <recommendedName>
        <fullName evidence="3">Lipoprotein</fullName>
    </recommendedName>
</protein>
<reference evidence="1 2" key="1">
    <citation type="submission" date="2020-08" db="EMBL/GenBank/DDBJ databases">
        <title>Description of novel Flavobacterium F-408 isolate.</title>
        <authorList>
            <person name="Saticioglu I.B."/>
            <person name="Duman M."/>
            <person name="Altun S."/>
        </authorList>
    </citation>
    <scope>NUCLEOTIDE SEQUENCE [LARGE SCALE GENOMIC DNA]</scope>
    <source>
        <strain evidence="1 2">F-408</strain>
    </source>
</reference>
<accession>A0ABR7J2W5</accession>
<evidence type="ECO:0000313" key="1">
    <source>
        <dbReference type="EMBL" id="MBC5836072.1"/>
    </source>
</evidence>
<keyword evidence="2" id="KW-1185">Reference proteome</keyword>
<dbReference type="Proteomes" id="UP000605990">
    <property type="component" value="Unassembled WGS sequence"/>
</dbReference>
<comment type="caution">
    <text evidence="1">The sequence shown here is derived from an EMBL/GenBank/DDBJ whole genome shotgun (WGS) entry which is preliminary data.</text>
</comment>
<proteinExistence type="predicted"/>
<dbReference type="EMBL" id="JACRUN010000010">
    <property type="protein sequence ID" value="MBC5836072.1"/>
    <property type="molecule type" value="Genomic_DNA"/>
</dbReference>
<dbReference type="InterPro" id="IPR045607">
    <property type="entry name" value="DUF6452"/>
</dbReference>
<dbReference type="RefSeq" id="WP_166130813.1">
    <property type="nucleotide sequence ID" value="NZ_JAANOQ010000009.1"/>
</dbReference>
<gene>
    <name evidence="1" type="ORF">H8R27_14360</name>
</gene>
<dbReference type="Pfam" id="PF20050">
    <property type="entry name" value="DUF6452"/>
    <property type="match status" value="1"/>
</dbReference>
<organism evidence="1 2">
    <name type="scientific">Flavobacterium bernardetii</name>
    <dbReference type="NCBI Taxonomy" id="2813823"/>
    <lineage>
        <taxon>Bacteria</taxon>
        <taxon>Pseudomonadati</taxon>
        <taxon>Bacteroidota</taxon>
        <taxon>Flavobacteriia</taxon>
        <taxon>Flavobacteriales</taxon>
        <taxon>Flavobacteriaceae</taxon>
        <taxon>Flavobacterium</taxon>
    </lineage>
</organism>
<name>A0ABR7J2W5_9FLAO</name>
<dbReference type="PROSITE" id="PS51257">
    <property type="entry name" value="PROKAR_LIPOPROTEIN"/>
    <property type="match status" value="1"/>
</dbReference>
<evidence type="ECO:0008006" key="3">
    <source>
        <dbReference type="Google" id="ProtNLM"/>
    </source>
</evidence>
<evidence type="ECO:0000313" key="2">
    <source>
        <dbReference type="Proteomes" id="UP000605990"/>
    </source>
</evidence>